<dbReference type="GO" id="GO:0003924">
    <property type="term" value="F:GTPase activity"/>
    <property type="evidence" value="ECO:0007669"/>
    <property type="project" value="InterPro"/>
</dbReference>
<dbReference type="PIRSF" id="PIRSF002401">
    <property type="entry name" value="GTP_bd_Obg/CgtA"/>
    <property type="match status" value="1"/>
</dbReference>
<dbReference type="VEuPathDB" id="VectorBase:CSON009522"/>
<dbReference type="GO" id="GO:0000287">
    <property type="term" value="F:magnesium ion binding"/>
    <property type="evidence" value="ECO:0007669"/>
    <property type="project" value="InterPro"/>
</dbReference>
<gene>
    <name evidence="7" type="primary">CSON009522</name>
</gene>
<evidence type="ECO:0000256" key="3">
    <source>
        <dbReference type="ARBA" id="ARBA00022741"/>
    </source>
</evidence>
<dbReference type="GO" id="GO:0042254">
    <property type="term" value="P:ribosome biogenesis"/>
    <property type="evidence" value="ECO:0007669"/>
    <property type="project" value="UniProtKB-UniRule"/>
</dbReference>
<proteinExistence type="inferred from homology"/>
<feature type="domain" description="OBG-type G" evidence="5">
    <location>
        <begin position="208"/>
        <end position="373"/>
    </location>
</feature>
<dbReference type="PROSITE" id="PS51710">
    <property type="entry name" value="G_OBG"/>
    <property type="match status" value="1"/>
</dbReference>
<dbReference type="InterPro" id="IPR005225">
    <property type="entry name" value="Small_GTP-bd"/>
</dbReference>
<dbReference type="NCBIfam" id="TIGR02729">
    <property type="entry name" value="Obg_CgtA"/>
    <property type="match status" value="1"/>
</dbReference>
<dbReference type="InterPro" id="IPR006073">
    <property type="entry name" value="GTP-bd"/>
</dbReference>
<dbReference type="EMBL" id="UFQT01000037">
    <property type="protein sequence ID" value="SSX18385.1"/>
    <property type="molecule type" value="Genomic_DNA"/>
</dbReference>
<dbReference type="NCBIfam" id="TIGR00231">
    <property type="entry name" value="small_GTP"/>
    <property type="match status" value="1"/>
</dbReference>
<dbReference type="InterPro" id="IPR031167">
    <property type="entry name" value="G_OBG"/>
</dbReference>
<evidence type="ECO:0000256" key="2">
    <source>
        <dbReference type="ARBA" id="ARBA00022517"/>
    </source>
</evidence>
<dbReference type="OMA" id="VVFDWEP"/>
<dbReference type="InterPro" id="IPR006169">
    <property type="entry name" value="GTP1_OBG_dom"/>
</dbReference>
<organism evidence="7">
    <name type="scientific">Culicoides sonorensis</name>
    <name type="common">Biting midge</name>
    <dbReference type="NCBI Taxonomy" id="179676"/>
    <lineage>
        <taxon>Eukaryota</taxon>
        <taxon>Metazoa</taxon>
        <taxon>Ecdysozoa</taxon>
        <taxon>Arthropoda</taxon>
        <taxon>Hexapoda</taxon>
        <taxon>Insecta</taxon>
        <taxon>Pterygota</taxon>
        <taxon>Neoptera</taxon>
        <taxon>Endopterygota</taxon>
        <taxon>Diptera</taxon>
        <taxon>Nematocera</taxon>
        <taxon>Chironomoidea</taxon>
        <taxon>Ceratopogonidae</taxon>
        <taxon>Ceratopogoninae</taxon>
        <taxon>Culicoides</taxon>
        <taxon>Monoculicoides</taxon>
    </lineage>
</organism>
<dbReference type="CDD" id="cd01898">
    <property type="entry name" value="Obg"/>
    <property type="match status" value="1"/>
</dbReference>
<evidence type="ECO:0000256" key="1">
    <source>
        <dbReference type="ARBA" id="ARBA00007699"/>
    </source>
</evidence>
<evidence type="ECO:0000259" key="6">
    <source>
        <dbReference type="PROSITE" id="PS51883"/>
    </source>
</evidence>
<accession>A0A336LL01</accession>
<dbReference type="SUPFAM" id="SSF82051">
    <property type="entry name" value="Obg GTP-binding protein N-terminal domain"/>
    <property type="match status" value="1"/>
</dbReference>
<keyword evidence="4" id="KW-0342">GTP-binding</keyword>
<dbReference type="HAMAP" id="MF_01454">
    <property type="entry name" value="GTPase_Obg"/>
    <property type="match status" value="1"/>
</dbReference>
<dbReference type="InterPro" id="IPR014100">
    <property type="entry name" value="GTP-bd_Obg/CgtA"/>
</dbReference>
<dbReference type="InterPro" id="IPR036726">
    <property type="entry name" value="GTP1_OBG_dom_sf"/>
</dbReference>
<dbReference type="FunFam" id="2.70.210.12:FF:000001">
    <property type="entry name" value="GTPase Obg"/>
    <property type="match status" value="1"/>
</dbReference>
<keyword evidence="2" id="KW-0690">Ribosome biogenesis</keyword>
<evidence type="ECO:0000256" key="4">
    <source>
        <dbReference type="ARBA" id="ARBA00023134"/>
    </source>
</evidence>
<dbReference type="PANTHER" id="PTHR11702">
    <property type="entry name" value="DEVELOPMENTALLY REGULATED GTP-BINDING PROTEIN-RELATED"/>
    <property type="match status" value="1"/>
</dbReference>
<reference evidence="7" key="1">
    <citation type="submission" date="2018-07" db="EMBL/GenBank/DDBJ databases">
        <authorList>
            <person name="Quirk P.G."/>
            <person name="Krulwich T.A."/>
        </authorList>
    </citation>
    <scope>NUCLEOTIDE SEQUENCE</scope>
</reference>
<dbReference type="PROSITE" id="PS51883">
    <property type="entry name" value="OBG"/>
    <property type="match status" value="1"/>
</dbReference>
<dbReference type="GO" id="GO:0005525">
    <property type="term" value="F:GTP binding"/>
    <property type="evidence" value="ECO:0007669"/>
    <property type="project" value="UniProtKB-KW"/>
</dbReference>
<dbReference type="Pfam" id="PF01926">
    <property type="entry name" value="MMR_HSR1"/>
    <property type="match status" value="1"/>
</dbReference>
<feature type="domain" description="Obg" evidence="6">
    <location>
        <begin position="52"/>
        <end position="207"/>
    </location>
</feature>
<dbReference type="Gene3D" id="3.40.50.300">
    <property type="entry name" value="P-loop containing nucleotide triphosphate hydrolases"/>
    <property type="match status" value="1"/>
</dbReference>
<dbReference type="Gene3D" id="2.70.210.12">
    <property type="entry name" value="GTP1/OBG domain"/>
    <property type="match status" value="1"/>
</dbReference>
<dbReference type="PANTHER" id="PTHR11702:SF31">
    <property type="entry name" value="MITOCHONDRIAL RIBOSOME-ASSOCIATED GTPASE 2"/>
    <property type="match status" value="1"/>
</dbReference>
<dbReference type="GO" id="GO:0005739">
    <property type="term" value="C:mitochondrion"/>
    <property type="evidence" value="ECO:0007669"/>
    <property type="project" value="TreeGrafter"/>
</dbReference>
<dbReference type="PRINTS" id="PR00326">
    <property type="entry name" value="GTP1OBG"/>
</dbReference>
<dbReference type="InterPro" id="IPR027417">
    <property type="entry name" value="P-loop_NTPase"/>
</dbReference>
<sequence>MFNLCLRLLGQNSGNHIQVCQKSSEIYSRFFSDHAPKALRSVKGKSKRPTSQFFVDQRRVRCISGSGGDGCISFLRVFGNEFAGPDGADGGNGGHVLFEATKDIRDLHHIPPLLKAKDGEKGQNKDCHGKNAQHLIVKVPVGTVVRNAVGEVVGDLEEEGIMFMACRGGAGGKGNSYFKTATEQAPQICEYGAQGEDLTYLLEIKSMAQFGLIGFPNAGKSTLLNAITRAKPKVAPYPFTTLKPYVGIIEYDDYEQVAIADLPGLIPGSHENKGLGIQFLKHVERCAALLFMIDLSIDKPWKCYEILLDELNKYSPELMTRKRLIVANKIDLPEAEDNLEEFKKRVDVPIVTISAKMGTNIEKLLDEIRRMYDAEQSATQNALIE</sequence>
<evidence type="ECO:0000259" key="5">
    <source>
        <dbReference type="PROSITE" id="PS51710"/>
    </source>
</evidence>
<dbReference type="AlphaFoldDB" id="A0A336LL01"/>
<dbReference type="NCBIfam" id="NF008956">
    <property type="entry name" value="PRK12299.1"/>
    <property type="match status" value="1"/>
</dbReference>
<protein>
    <submittedName>
        <fullName evidence="7">CSON009522 protein</fullName>
    </submittedName>
</protein>
<name>A0A336LL01_CULSO</name>
<evidence type="ECO:0000313" key="7">
    <source>
        <dbReference type="EMBL" id="SSX18385.1"/>
    </source>
</evidence>
<dbReference type="InterPro" id="IPR045086">
    <property type="entry name" value="OBG_GTPase"/>
</dbReference>
<keyword evidence="3" id="KW-0547">Nucleotide-binding</keyword>
<dbReference type="SUPFAM" id="SSF52540">
    <property type="entry name" value="P-loop containing nucleoside triphosphate hydrolases"/>
    <property type="match status" value="1"/>
</dbReference>
<comment type="similarity">
    <text evidence="1">Belongs to the TRAFAC class OBG-HflX-like GTPase superfamily. OBG GTPase family.</text>
</comment>
<dbReference type="Pfam" id="PF01018">
    <property type="entry name" value="GTP1_OBG"/>
    <property type="match status" value="1"/>
</dbReference>